<dbReference type="EMBL" id="JARJLG010000003">
    <property type="protein sequence ID" value="KAJ7782470.1"/>
    <property type="molecule type" value="Genomic_DNA"/>
</dbReference>
<feature type="chain" id="PRO_5041964453" evidence="1">
    <location>
        <begin position="24"/>
        <end position="239"/>
    </location>
</feature>
<organism evidence="2 3">
    <name type="scientific">Mycena maculata</name>
    <dbReference type="NCBI Taxonomy" id="230809"/>
    <lineage>
        <taxon>Eukaryota</taxon>
        <taxon>Fungi</taxon>
        <taxon>Dikarya</taxon>
        <taxon>Basidiomycota</taxon>
        <taxon>Agaricomycotina</taxon>
        <taxon>Agaricomycetes</taxon>
        <taxon>Agaricomycetidae</taxon>
        <taxon>Agaricales</taxon>
        <taxon>Marasmiineae</taxon>
        <taxon>Mycenaceae</taxon>
        <taxon>Mycena</taxon>
    </lineage>
</organism>
<gene>
    <name evidence="2" type="ORF">DFH07DRAFT_1010785</name>
</gene>
<keyword evidence="3" id="KW-1185">Reference proteome</keyword>
<evidence type="ECO:0000256" key="1">
    <source>
        <dbReference type="SAM" id="SignalP"/>
    </source>
</evidence>
<dbReference type="AlphaFoldDB" id="A0AAD7KBU2"/>
<dbReference type="Proteomes" id="UP001215280">
    <property type="component" value="Unassembled WGS sequence"/>
</dbReference>
<reference evidence="2" key="1">
    <citation type="submission" date="2023-03" db="EMBL/GenBank/DDBJ databases">
        <title>Massive genome expansion in bonnet fungi (Mycena s.s.) driven by repeated elements and novel gene families across ecological guilds.</title>
        <authorList>
            <consortium name="Lawrence Berkeley National Laboratory"/>
            <person name="Harder C.B."/>
            <person name="Miyauchi S."/>
            <person name="Viragh M."/>
            <person name="Kuo A."/>
            <person name="Thoen E."/>
            <person name="Andreopoulos B."/>
            <person name="Lu D."/>
            <person name="Skrede I."/>
            <person name="Drula E."/>
            <person name="Henrissat B."/>
            <person name="Morin E."/>
            <person name="Kohler A."/>
            <person name="Barry K."/>
            <person name="LaButti K."/>
            <person name="Morin E."/>
            <person name="Salamov A."/>
            <person name="Lipzen A."/>
            <person name="Mereny Z."/>
            <person name="Hegedus B."/>
            <person name="Baldrian P."/>
            <person name="Stursova M."/>
            <person name="Weitz H."/>
            <person name="Taylor A."/>
            <person name="Grigoriev I.V."/>
            <person name="Nagy L.G."/>
            <person name="Martin F."/>
            <person name="Kauserud H."/>
        </authorList>
    </citation>
    <scope>NUCLEOTIDE SEQUENCE</scope>
    <source>
        <strain evidence="2">CBHHK188m</strain>
    </source>
</reference>
<evidence type="ECO:0000313" key="3">
    <source>
        <dbReference type="Proteomes" id="UP001215280"/>
    </source>
</evidence>
<feature type="signal peptide" evidence="1">
    <location>
        <begin position="1"/>
        <end position="23"/>
    </location>
</feature>
<accession>A0AAD7KBU2</accession>
<protein>
    <submittedName>
        <fullName evidence="2">Uncharacterized protein</fullName>
    </submittedName>
</protein>
<name>A0AAD7KBU2_9AGAR</name>
<comment type="caution">
    <text evidence="2">The sequence shown here is derived from an EMBL/GenBank/DDBJ whole genome shotgun (WGS) entry which is preliminary data.</text>
</comment>
<keyword evidence="1" id="KW-0732">Signal</keyword>
<evidence type="ECO:0000313" key="2">
    <source>
        <dbReference type="EMBL" id="KAJ7782470.1"/>
    </source>
</evidence>
<proteinExistence type="predicted"/>
<sequence length="239" mass="24872">MFVSNLVPSVASILLVSDFLVNAAPCRPPPPASKLTAADLIQMGALANCSAETQFPAECRTAAQAAPFVNQGFNKYNITTVGEKAALLSLMLFESGGFAFDINHSLNTPGQGTRAELTFPFILEYALDTPSVAAQARALAGANATDPAAVPADTENAIRALVLPDALSFASAMWFYKQSGAAKTGCTATPGMIAGLQRATLPGWESYITDCVGTTVTDARQAIYEQTLAVFLAQTAAAS</sequence>